<keyword evidence="3" id="KW-1185">Reference proteome</keyword>
<feature type="region of interest" description="Disordered" evidence="1">
    <location>
        <begin position="1"/>
        <end position="42"/>
    </location>
</feature>
<dbReference type="EMBL" id="JAULJE010000025">
    <property type="protein sequence ID" value="KAK1327893.1"/>
    <property type="molecule type" value="Genomic_DNA"/>
</dbReference>
<evidence type="ECO:0000313" key="3">
    <source>
        <dbReference type="Proteomes" id="UP001177744"/>
    </source>
</evidence>
<protein>
    <submittedName>
        <fullName evidence="2">Uncharacterized protein</fullName>
    </submittedName>
</protein>
<reference evidence="2" key="1">
    <citation type="submission" date="2023-06" db="EMBL/GenBank/DDBJ databases">
        <title>Reference genome for the Northern bat (Eptesicus nilssonii), a most northern bat species.</title>
        <authorList>
            <person name="Laine V.N."/>
            <person name="Pulliainen A.T."/>
            <person name="Lilley T.M."/>
        </authorList>
    </citation>
    <scope>NUCLEOTIDE SEQUENCE</scope>
    <source>
        <strain evidence="2">BLF_Eptnil</strain>
        <tissue evidence="2">Kidney</tissue>
    </source>
</reference>
<organism evidence="2 3">
    <name type="scientific">Cnephaeus nilssonii</name>
    <name type="common">Northern bat</name>
    <name type="synonym">Eptesicus nilssonii</name>
    <dbReference type="NCBI Taxonomy" id="3371016"/>
    <lineage>
        <taxon>Eukaryota</taxon>
        <taxon>Metazoa</taxon>
        <taxon>Chordata</taxon>
        <taxon>Craniata</taxon>
        <taxon>Vertebrata</taxon>
        <taxon>Euteleostomi</taxon>
        <taxon>Mammalia</taxon>
        <taxon>Eutheria</taxon>
        <taxon>Laurasiatheria</taxon>
        <taxon>Chiroptera</taxon>
        <taxon>Yangochiroptera</taxon>
        <taxon>Vespertilionidae</taxon>
        <taxon>Cnephaeus</taxon>
    </lineage>
</organism>
<gene>
    <name evidence="2" type="ORF">QTO34_012802</name>
</gene>
<dbReference type="Proteomes" id="UP001177744">
    <property type="component" value="Unassembled WGS sequence"/>
</dbReference>
<dbReference type="AlphaFoldDB" id="A0AA40HBA6"/>
<accession>A0AA40HBA6</accession>
<sequence>MREKHPSAASCTPPTGDVPATKAWCTGGQTASRLPRDQKPKRGSCLSVCAGARPFESLRRAGGFRKAWGTSGQTASWCTREAGRGIES</sequence>
<proteinExistence type="predicted"/>
<comment type="caution">
    <text evidence="2">The sequence shown here is derived from an EMBL/GenBank/DDBJ whole genome shotgun (WGS) entry which is preliminary data.</text>
</comment>
<name>A0AA40HBA6_CNENI</name>
<evidence type="ECO:0000256" key="1">
    <source>
        <dbReference type="SAM" id="MobiDB-lite"/>
    </source>
</evidence>
<evidence type="ECO:0000313" key="2">
    <source>
        <dbReference type="EMBL" id="KAK1327893.1"/>
    </source>
</evidence>